<feature type="region of interest" description="Disordered" evidence="1">
    <location>
        <begin position="51"/>
        <end position="200"/>
    </location>
</feature>
<dbReference type="AlphaFoldDB" id="A0A7D5V9S9"/>
<dbReference type="Proteomes" id="UP000510822">
    <property type="component" value="Chromosome"/>
</dbReference>
<organism evidence="3 4">
    <name type="scientific">Chitinibacter fontanus</name>
    <dbReference type="NCBI Taxonomy" id="1737446"/>
    <lineage>
        <taxon>Bacteria</taxon>
        <taxon>Pseudomonadati</taxon>
        <taxon>Pseudomonadota</taxon>
        <taxon>Betaproteobacteria</taxon>
        <taxon>Neisseriales</taxon>
        <taxon>Chitinibacteraceae</taxon>
        <taxon>Chitinibacter</taxon>
    </lineage>
</organism>
<evidence type="ECO:0000313" key="4">
    <source>
        <dbReference type="Proteomes" id="UP000510822"/>
    </source>
</evidence>
<evidence type="ECO:0000256" key="1">
    <source>
        <dbReference type="SAM" id="MobiDB-lite"/>
    </source>
</evidence>
<feature type="compositionally biased region" description="Low complexity" evidence="1">
    <location>
        <begin position="95"/>
        <end position="149"/>
    </location>
</feature>
<keyword evidence="2" id="KW-1133">Transmembrane helix</keyword>
<keyword evidence="2" id="KW-0812">Transmembrane</keyword>
<proteinExistence type="predicted"/>
<feature type="transmembrane region" description="Helical" evidence="2">
    <location>
        <begin position="15"/>
        <end position="35"/>
    </location>
</feature>
<sequence length="298" mass="31362">MNPKQNPAHAEKRGLSFVLAVLMHVILAGALLLSVQWKTQKPKPVVVELWGGPPPSAPEQVQPEPVKQKPVKLEPPKPEVVPEKVDIATEKVKTTPKPTVKPTATPKVTPVPTATPKATPKATAAPKATSAPAAKPTVAPKVKATAAPKKNSEMQDLLSLDNAISSKTNSNTKPVAGGKPGGTGTNPNAVGNSGPGKGSGANGAALKDYYSRLINLIDSRMVYNGPKGTSQAVYRVVLLPDGSILESQLELVSSSGNKAWDDAARRAILSVNPFPRLPDGQTFTGELRSFRLDIKQKN</sequence>
<dbReference type="Gene3D" id="3.30.1150.10">
    <property type="match status" value="1"/>
</dbReference>
<keyword evidence="4" id="KW-1185">Reference proteome</keyword>
<evidence type="ECO:0000313" key="3">
    <source>
        <dbReference type="EMBL" id="QLI81514.1"/>
    </source>
</evidence>
<dbReference type="SUPFAM" id="SSF74653">
    <property type="entry name" value="TolA/TonB C-terminal domain"/>
    <property type="match status" value="1"/>
</dbReference>
<dbReference type="RefSeq" id="WP_180308639.1">
    <property type="nucleotide sequence ID" value="NZ_CP058952.1"/>
</dbReference>
<feature type="compositionally biased region" description="Polar residues" evidence="1">
    <location>
        <begin position="162"/>
        <end position="171"/>
    </location>
</feature>
<feature type="compositionally biased region" description="Basic and acidic residues" evidence="1">
    <location>
        <begin position="71"/>
        <end position="93"/>
    </location>
</feature>
<gene>
    <name evidence="3" type="ORF">HZU75_08215</name>
</gene>
<name>A0A7D5V9S9_9NEIS</name>
<evidence type="ECO:0000256" key="2">
    <source>
        <dbReference type="SAM" id="Phobius"/>
    </source>
</evidence>
<dbReference type="EMBL" id="CP058952">
    <property type="protein sequence ID" value="QLI81514.1"/>
    <property type="molecule type" value="Genomic_DNA"/>
</dbReference>
<dbReference type="Pfam" id="PF13103">
    <property type="entry name" value="TonB_2"/>
    <property type="match status" value="1"/>
</dbReference>
<dbReference type="KEGG" id="cfon:HZU75_08215"/>
<reference evidence="3 4" key="1">
    <citation type="journal article" date="2016" name="Int. J. Syst. Evol. Microbiol.">
        <title>Chitinibacter fontanus sp. nov., isolated from a spring.</title>
        <authorList>
            <person name="Sheu S.Y."/>
            <person name="Li Y.S."/>
            <person name="Young C.C."/>
            <person name="Chen W.M."/>
        </authorList>
    </citation>
    <scope>NUCLEOTIDE SEQUENCE [LARGE SCALE GENOMIC DNA]</scope>
    <source>
        <strain evidence="3 4">STM-7</strain>
    </source>
</reference>
<protein>
    <submittedName>
        <fullName evidence="3">Cell envelope integrity protein TolA</fullName>
    </submittedName>
</protein>
<accession>A0A7D5V9S9</accession>
<keyword evidence="2" id="KW-0472">Membrane</keyword>